<comment type="function">
    <text evidence="8">Is involved in the reduction of 2,3-digeranylgeranylglycerophospholipids (unsaturated archaeols) into 2,3-diphytanylglycerophospholipids (saturated archaeols) in the biosynthesis of archaeal membrane lipids. Catalyzes the formation of archaetidic acid (2,3-di-O-phytanyl-sn-glyceryl phosphate) from 2,3-di-O-geranylgeranylglyceryl phosphate (DGGGP) via the hydrogenation of each double bond of the isoprenoid chains. Is also probably able to reduce double bonds of geranyl groups in CDP-2,3-bis-O-(geranylgeranyl)-sn-glycerol and archaetidylserine, thus acting at various stages in the biosynthesis of archaeal membrane lipids.</text>
</comment>
<evidence type="ECO:0000256" key="2">
    <source>
        <dbReference type="ARBA" id="ARBA00022630"/>
    </source>
</evidence>
<evidence type="ECO:0000256" key="4">
    <source>
        <dbReference type="ARBA" id="ARBA00023002"/>
    </source>
</evidence>
<dbReference type="InterPro" id="IPR050407">
    <property type="entry name" value="Geranylgeranyl_reductase"/>
</dbReference>
<dbReference type="PANTHER" id="PTHR42685:SF18">
    <property type="entry name" value="DIGERANYLGERANYLGLYCEROPHOSPHOLIPID REDUCTASE"/>
    <property type="match status" value="1"/>
</dbReference>
<comment type="miscellaneous">
    <text evidence="8">Reduction reaction proceeds via syn addition of hydrogen for double bonds.</text>
</comment>
<comment type="caution">
    <text evidence="10">The sequence shown here is derived from an EMBL/GenBank/DDBJ whole genome shotgun (WGS) entry which is preliminary data.</text>
</comment>
<feature type="binding site" evidence="8">
    <location>
        <position position="34"/>
    </location>
    <ligand>
        <name>FAD</name>
        <dbReference type="ChEBI" id="CHEBI:57692"/>
    </ligand>
</feature>
<dbReference type="InterPro" id="IPR023590">
    <property type="entry name" value="DGGGPL_reductase"/>
</dbReference>
<keyword evidence="7 8" id="KW-1208">Phospholipid metabolism</keyword>
<accession>A0ABU9KRP3</accession>
<comment type="caution">
    <text evidence="8">Lacks conserved residue(s) required for the propagation of feature annotation.</text>
</comment>
<feature type="binding site" evidence="8">
    <location>
        <position position="291"/>
    </location>
    <ligand>
        <name>FAD</name>
        <dbReference type="ChEBI" id="CHEBI:57692"/>
    </ligand>
</feature>
<dbReference type="EC" id="1.3.7.11" evidence="8"/>
<dbReference type="Gene3D" id="3.50.50.60">
    <property type="entry name" value="FAD/NAD(P)-binding domain"/>
    <property type="match status" value="1"/>
</dbReference>
<comment type="pathway">
    <text evidence="8">Membrane lipid metabolism; glycerophospholipid metabolism.</text>
</comment>
<gene>
    <name evidence="10" type="ORF">WOA13_02545</name>
</gene>
<name>A0ABU9KRP3_9EURY</name>
<dbReference type="InterPro" id="IPR011777">
    <property type="entry name" value="Geranylgeranyl_Rdtase_fam"/>
</dbReference>
<feature type="binding site" evidence="8">
    <location>
        <position position="46"/>
    </location>
    <ligand>
        <name>FAD</name>
        <dbReference type="ChEBI" id="CHEBI:57692"/>
    </ligand>
</feature>
<feature type="binding site" evidence="8">
    <location>
        <position position="99"/>
    </location>
    <ligand>
        <name>FAD</name>
        <dbReference type="ChEBI" id="CHEBI:57692"/>
    </ligand>
</feature>
<dbReference type="RefSeq" id="WP_342126429.1">
    <property type="nucleotide sequence ID" value="NZ_JBCAUS010000002.1"/>
</dbReference>
<feature type="binding site" evidence="8">
    <location>
        <position position="45"/>
    </location>
    <ligand>
        <name>FAD</name>
        <dbReference type="ChEBI" id="CHEBI:57692"/>
    </ligand>
</feature>
<keyword evidence="5 8" id="KW-0443">Lipid metabolism</keyword>
<feature type="binding site" evidence="8">
    <location>
        <position position="292"/>
    </location>
    <ligand>
        <name>FAD</name>
        <dbReference type="ChEBI" id="CHEBI:57692"/>
    </ligand>
</feature>
<comment type="catalytic activity">
    <reaction evidence="8">
        <text>CDP-2,3-bis-O-(geranylgeranyl)-sn-glycerol + 8 AH2 = CDP-2,3-bis-O-(phytanyl)-sn-glycerol + 8 A</text>
        <dbReference type="Rhea" id="RHEA:84207"/>
        <dbReference type="ChEBI" id="CHEBI:13193"/>
        <dbReference type="ChEBI" id="CHEBI:17499"/>
        <dbReference type="ChEBI" id="CHEBI:58838"/>
        <dbReference type="ChEBI" id="CHEBI:74004"/>
    </reaction>
</comment>
<dbReference type="PRINTS" id="PR00420">
    <property type="entry name" value="RNGMNOXGNASE"/>
</dbReference>
<keyword evidence="11" id="KW-1185">Reference proteome</keyword>
<organism evidence="10 11">
    <name type="scientific">Methanococcoides cohabitans</name>
    <dbReference type="NCBI Taxonomy" id="3136559"/>
    <lineage>
        <taxon>Archaea</taxon>
        <taxon>Methanobacteriati</taxon>
        <taxon>Methanobacteriota</taxon>
        <taxon>Stenosarchaea group</taxon>
        <taxon>Methanomicrobia</taxon>
        <taxon>Methanosarcinales</taxon>
        <taxon>Methanosarcinaceae</taxon>
        <taxon>Methanococcoides</taxon>
    </lineage>
</organism>
<feature type="domain" description="Digeranylgeranylglycerophospholipid reductase catalytic" evidence="9">
    <location>
        <begin position="177"/>
        <end position="260"/>
    </location>
</feature>
<dbReference type="PANTHER" id="PTHR42685">
    <property type="entry name" value="GERANYLGERANYL DIPHOSPHATE REDUCTASE"/>
    <property type="match status" value="1"/>
</dbReference>
<evidence type="ECO:0000256" key="8">
    <source>
        <dbReference type="HAMAP-Rule" id="MF_01287"/>
    </source>
</evidence>
<dbReference type="InterPro" id="IPR036188">
    <property type="entry name" value="FAD/NAD-bd_sf"/>
</dbReference>
<feature type="binding site" evidence="8">
    <location>
        <position position="48"/>
    </location>
    <ligand>
        <name>FAD</name>
        <dbReference type="ChEBI" id="CHEBI:57692"/>
    </ligand>
</feature>
<comment type="catalytic activity">
    <reaction evidence="8">
        <text>2,3-bis-O-(phytanyl)-sn-glycerol 1-phosphate + 8 oxidized 2[4Fe-4S]-[ferredoxin] = 2,3-bis-O-(geranylgeranyl)-sn-glycerol 1-phosphate + 8 reduced 2[4Fe-4S]-[ferredoxin] + 16 H(+)</text>
        <dbReference type="Rhea" id="RHEA:36159"/>
        <dbReference type="Rhea" id="RHEA-COMP:10002"/>
        <dbReference type="Rhea" id="RHEA-COMP:10004"/>
        <dbReference type="ChEBI" id="CHEBI:15378"/>
        <dbReference type="ChEBI" id="CHEBI:33722"/>
        <dbReference type="ChEBI" id="CHEBI:33723"/>
        <dbReference type="ChEBI" id="CHEBI:58837"/>
        <dbReference type="ChEBI" id="CHEBI:73125"/>
        <dbReference type="EC" id="1.3.7.11"/>
    </reaction>
</comment>
<protein>
    <recommendedName>
        <fullName evidence="8">Digeranylgeranylglycerophospholipid reductase</fullName>
        <shortName evidence="8">DGGGPL reductase</shortName>
        <ecNumber evidence="8">1.3.7.11</ecNumber>
    </recommendedName>
    <alternativeName>
        <fullName evidence="8">2,3-bis-O-geranylgeranylglyceryl phosphate reductase</fullName>
    </alternativeName>
    <alternativeName>
        <fullName evidence="8">Geranylgeranyl reductase</fullName>
        <shortName evidence="8">GGR</shortName>
    </alternativeName>
</protein>
<evidence type="ECO:0000256" key="6">
    <source>
        <dbReference type="ARBA" id="ARBA00023209"/>
    </source>
</evidence>
<comment type="catalytic activity">
    <reaction evidence="8">
        <text>a 2,3-bis-O-phytanyl-sn-glycerol 1-phospholipid + 8 A = a 2,3-bis-O-(geranylgeranyl)-sn-glycerol 1-phospholipid + 8 AH2</text>
        <dbReference type="Rhea" id="RHEA:64376"/>
        <dbReference type="ChEBI" id="CHEBI:13193"/>
        <dbReference type="ChEBI" id="CHEBI:17499"/>
        <dbReference type="ChEBI" id="CHEBI:138139"/>
        <dbReference type="ChEBI" id="CHEBI:138140"/>
    </reaction>
</comment>
<comment type="similarity">
    <text evidence="8">Belongs to the geranylgeranyl reductase family. DGGGPL reductase subfamily.</text>
</comment>
<keyword evidence="4 8" id="KW-0560">Oxidoreductase</keyword>
<dbReference type="HAMAP" id="MF_01287">
    <property type="entry name" value="DGGGPL_reductase"/>
    <property type="match status" value="1"/>
</dbReference>
<reference evidence="10 11" key="1">
    <citation type="submission" date="2024-04" db="EMBL/GenBank/DDBJ databases">
        <title>Methanococcoides sp. LMO-2.</title>
        <authorList>
            <person name="Liang L."/>
        </authorList>
    </citation>
    <scope>NUCLEOTIDE SEQUENCE [LARGE SCALE GENOMIC DNA]</scope>
    <source>
        <strain evidence="10 11">LMO-2</strain>
    </source>
</reference>
<evidence type="ECO:0000313" key="10">
    <source>
        <dbReference type="EMBL" id="MEL4304721.1"/>
    </source>
</evidence>
<sequence length="408" mass="43990">MKDRYDVIVVGAGPAGSIAATTAARKGLSVLLVEKRQEIGAPIRCAEGVSKLRLQQHIEPDEKWICSEVNGAHIIAPNGITITMSEENAGSEVGYVLDRKVFDRALAEQSAEAGAEVLVKARVTGLIIENGTVCGVKLMYHGEVHTIRSSIVIGADGVESKVGRWAGIDTSLKLSQIETCAQFLVSGSGIDQNFCYFYIGNEVAPAGYVWLFPKGNDLANVGIGILGNRSGSRRSIELLTDFLEKNIPEGRIIERVAGAVPASGPIEKTIANGLMLVGDAARQSDPFTGGGISNAMDAGMMAAEVAAKAIAAGDVSEKMLQEYETCWRETIGNDIRNSLIVNDTFFNLSDEDLNCLAESVKDVDFDKMDFIVLVSALFKSNKKLLWNLRPLFTQKLKQKFSAKGIFKK</sequence>
<evidence type="ECO:0000259" key="9">
    <source>
        <dbReference type="Pfam" id="PF22578"/>
    </source>
</evidence>
<dbReference type="Proteomes" id="UP001396646">
    <property type="component" value="Unassembled WGS sequence"/>
</dbReference>
<keyword evidence="6 8" id="KW-0594">Phospholipid biosynthesis</keyword>
<comment type="catalytic activity">
    <reaction evidence="8">
        <text>a 2,3-bis-O-phytanyl-sn-glycerol 1-phospholipid + 8 oxidized 2[4Fe-4S]-[ferredoxin] = a 2,3-bis-O-(geranylgeranyl)-sn-glycerol 1-phospholipid + 8 reduced 2[4Fe-4S]-[ferredoxin] + 16 H(+)</text>
        <dbReference type="Rhea" id="RHEA:54324"/>
        <dbReference type="Rhea" id="RHEA-COMP:10002"/>
        <dbReference type="Rhea" id="RHEA-COMP:10004"/>
        <dbReference type="ChEBI" id="CHEBI:15378"/>
        <dbReference type="ChEBI" id="CHEBI:33722"/>
        <dbReference type="ChEBI" id="CHEBI:33723"/>
        <dbReference type="ChEBI" id="CHEBI:138139"/>
        <dbReference type="ChEBI" id="CHEBI:138140"/>
        <dbReference type="EC" id="1.3.7.11"/>
    </reaction>
</comment>
<comment type="cofactor">
    <cofactor evidence="8">
        <name>FAD</name>
        <dbReference type="ChEBI" id="CHEBI:57692"/>
    </cofactor>
    <text evidence="8">Binds 1 FAD per subunit.</text>
</comment>
<dbReference type="SUPFAM" id="SSF51905">
    <property type="entry name" value="FAD/NAD(P)-binding domain"/>
    <property type="match status" value="1"/>
</dbReference>
<keyword evidence="3 8" id="KW-0274">FAD</keyword>
<evidence type="ECO:0000313" key="11">
    <source>
        <dbReference type="Proteomes" id="UP001396646"/>
    </source>
</evidence>
<evidence type="ECO:0000256" key="7">
    <source>
        <dbReference type="ARBA" id="ARBA00023264"/>
    </source>
</evidence>
<dbReference type="Pfam" id="PF12831">
    <property type="entry name" value="FAD_oxidored"/>
    <property type="match status" value="1"/>
</dbReference>
<dbReference type="InterPro" id="IPR054715">
    <property type="entry name" value="GGR_cat"/>
</dbReference>
<proteinExistence type="inferred from homology"/>
<dbReference type="Pfam" id="PF22578">
    <property type="entry name" value="GGR_cat"/>
    <property type="match status" value="1"/>
</dbReference>
<keyword evidence="1 8" id="KW-0444">Lipid biosynthesis</keyword>
<evidence type="ECO:0000256" key="5">
    <source>
        <dbReference type="ARBA" id="ARBA00023098"/>
    </source>
</evidence>
<dbReference type="EMBL" id="JBCAUS010000002">
    <property type="protein sequence ID" value="MEL4304721.1"/>
    <property type="molecule type" value="Genomic_DNA"/>
</dbReference>
<feature type="binding site" evidence="8">
    <location>
        <position position="123"/>
    </location>
    <ligand>
        <name>FAD</name>
        <dbReference type="ChEBI" id="CHEBI:57692"/>
    </ligand>
</feature>
<dbReference type="GO" id="GO:0016491">
    <property type="term" value="F:oxidoreductase activity"/>
    <property type="evidence" value="ECO:0007669"/>
    <property type="project" value="UniProtKB-KW"/>
</dbReference>
<dbReference type="Gene3D" id="3.30.9.10">
    <property type="entry name" value="D-Amino Acid Oxidase, subunit A, domain 2"/>
    <property type="match status" value="1"/>
</dbReference>
<comment type="catalytic activity">
    <reaction evidence="8">
        <text>archaetidylserine + 8 AH2 = 2,3-bis-O-phytanyl-sn-glycero-3-phospho-L-serine + 8 A</text>
        <dbReference type="Rhea" id="RHEA:84215"/>
        <dbReference type="ChEBI" id="CHEBI:13193"/>
        <dbReference type="ChEBI" id="CHEBI:17499"/>
        <dbReference type="ChEBI" id="CHEBI:71517"/>
        <dbReference type="ChEBI" id="CHEBI:74853"/>
    </reaction>
</comment>
<feature type="binding site" evidence="8">
    <location>
        <position position="279"/>
    </location>
    <ligand>
        <name>FAD</name>
        <dbReference type="ChEBI" id="CHEBI:57692"/>
    </ligand>
</feature>
<dbReference type="NCBIfam" id="TIGR02032">
    <property type="entry name" value="GG-red-SF"/>
    <property type="match status" value="1"/>
</dbReference>
<evidence type="ECO:0000256" key="3">
    <source>
        <dbReference type="ARBA" id="ARBA00022827"/>
    </source>
</evidence>
<evidence type="ECO:0000256" key="1">
    <source>
        <dbReference type="ARBA" id="ARBA00022516"/>
    </source>
</evidence>
<keyword evidence="2 8" id="KW-0285">Flavoprotein</keyword>
<feature type="binding site" evidence="8">
    <location>
        <position position="15"/>
    </location>
    <ligand>
        <name>FAD</name>
        <dbReference type="ChEBI" id="CHEBI:57692"/>
    </ligand>
</feature>